<evidence type="ECO:0000256" key="1">
    <source>
        <dbReference type="SAM" id="MobiDB-lite"/>
    </source>
</evidence>
<feature type="compositionally biased region" description="Polar residues" evidence="1">
    <location>
        <begin position="220"/>
        <end position="237"/>
    </location>
</feature>
<feature type="region of interest" description="Disordered" evidence="1">
    <location>
        <begin position="389"/>
        <end position="483"/>
    </location>
</feature>
<feature type="compositionally biased region" description="Basic and acidic residues" evidence="1">
    <location>
        <begin position="238"/>
        <end position="249"/>
    </location>
</feature>
<dbReference type="AlphaFoldDB" id="A0A0C3J8E1"/>
<feature type="region of interest" description="Disordered" evidence="1">
    <location>
        <begin position="69"/>
        <end position="105"/>
    </location>
</feature>
<sequence>MVNTCATACRATKARASSLPPSLSTTQPGADIANKSSLPKLTPIGSQYSTPIERPITDNIWSYSDVVRTGSRDPSTVPKGAATTLPGSRVSSPIDPGSRVSSPNYLSLRVTSPENPGSRIASPMNPGDVEVPEAVKARAVRVWVPTHEENENLPDKVQCDSIFPMSEIDVEYGDWTEVKCKRSHERRAHSTLRSDQRDAIRKAERRLTPDERERIRRRSLLTTRDNPDPTTSEGEASTTRRDLKGKGPDPRNWGNLNFSDGEIDTNAQHVALVSWNTLNKLASKSDPNLMGPVERGNLEDATSANEDVPQKKASGGDDRAEWLPKKEKSKRRENTKKPAPSKVPPNPVKEMVDKVVCQDHKRWEHQKTPRAMEPVKQINPKSYIGLAFKHLEKDEKCTSKTKRKWKSTHRRESTDNSESSSSSSDGSKSSSLEDDSSSDLSTSLSLKCSTSSDDRSASESDDTSSTSGSSSSSSESSSSSGRS</sequence>
<dbReference type="OrthoDB" id="2690296at2759"/>
<dbReference type="InParanoid" id="A0A0C3J8E1"/>
<feature type="compositionally biased region" description="Low complexity" evidence="1">
    <location>
        <begin position="438"/>
        <end position="451"/>
    </location>
</feature>
<feature type="compositionally biased region" description="Basic residues" evidence="1">
    <location>
        <begin position="399"/>
        <end position="409"/>
    </location>
</feature>
<feature type="compositionally biased region" description="Low complexity" evidence="1">
    <location>
        <begin position="416"/>
        <end position="430"/>
    </location>
</feature>
<feature type="region of interest" description="Disordered" evidence="1">
    <location>
        <begin position="361"/>
        <end position="380"/>
    </location>
</feature>
<keyword evidence="3" id="KW-1185">Reference proteome</keyword>
<feature type="compositionally biased region" description="Basic and acidic residues" evidence="1">
    <location>
        <begin position="389"/>
        <end position="398"/>
    </location>
</feature>
<organism evidence="2 3">
    <name type="scientific">Pisolithus tinctorius Marx 270</name>
    <dbReference type="NCBI Taxonomy" id="870435"/>
    <lineage>
        <taxon>Eukaryota</taxon>
        <taxon>Fungi</taxon>
        <taxon>Dikarya</taxon>
        <taxon>Basidiomycota</taxon>
        <taxon>Agaricomycotina</taxon>
        <taxon>Agaricomycetes</taxon>
        <taxon>Agaricomycetidae</taxon>
        <taxon>Boletales</taxon>
        <taxon>Sclerodermatineae</taxon>
        <taxon>Pisolithaceae</taxon>
        <taxon>Pisolithus</taxon>
    </lineage>
</organism>
<dbReference type="EMBL" id="KN832123">
    <property type="protein sequence ID" value="KIN93946.1"/>
    <property type="molecule type" value="Genomic_DNA"/>
</dbReference>
<name>A0A0C3J8E1_PISTI</name>
<feature type="region of interest" description="Disordered" evidence="1">
    <location>
        <begin position="282"/>
        <end position="350"/>
    </location>
</feature>
<feature type="compositionally biased region" description="Basic and acidic residues" evidence="1">
    <location>
        <begin position="308"/>
        <end position="336"/>
    </location>
</feature>
<feature type="region of interest" description="Disordered" evidence="1">
    <location>
        <begin position="18"/>
        <end position="46"/>
    </location>
</feature>
<reference evidence="2 3" key="1">
    <citation type="submission" date="2014-04" db="EMBL/GenBank/DDBJ databases">
        <authorList>
            <consortium name="DOE Joint Genome Institute"/>
            <person name="Kuo A."/>
            <person name="Kohler A."/>
            <person name="Costa M.D."/>
            <person name="Nagy L.G."/>
            <person name="Floudas D."/>
            <person name="Copeland A."/>
            <person name="Barry K.W."/>
            <person name="Cichocki N."/>
            <person name="Veneault-Fourrey C."/>
            <person name="LaButti K."/>
            <person name="Lindquist E.A."/>
            <person name="Lipzen A."/>
            <person name="Lundell T."/>
            <person name="Morin E."/>
            <person name="Murat C."/>
            <person name="Sun H."/>
            <person name="Tunlid A."/>
            <person name="Henrissat B."/>
            <person name="Grigoriev I.V."/>
            <person name="Hibbett D.S."/>
            <person name="Martin F."/>
            <person name="Nordberg H.P."/>
            <person name="Cantor M.N."/>
            <person name="Hua S.X."/>
        </authorList>
    </citation>
    <scope>NUCLEOTIDE SEQUENCE [LARGE SCALE GENOMIC DNA]</scope>
    <source>
        <strain evidence="2 3">Marx 270</strain>
    </source>
</reference>
<dbReference type="HOGENOM" id="CLU_044504_0_0_1"/>
<reference evidence="3" key="2">
    <citation type="submission" date="2015-01" db="EMBL/GenBank/DDBJ databases">
        <title>Evolutionary Origins and Diversification of the Mycorrhizal Mutualists.</title>
        <authorList>
            <consortium name="DOE Joint Genome Institute"/>
            <consortium name="Mycorrhizal Genomics Consortium"/>
            <person name="Kohler A."/>
            <person name="Kuo A."/>
            <person name="Nagy L.G."/>
            <person name="Floudas D."/>
            <person name="Copeland A."/>
            <person name="Barry K.W."/>
            <person name="Cichocki N."/>
            <person name="Veneault-Fourrey C."/>
            <person name="LaButti K."/>
            <person name="Lindquist E.A."/>
            <person name="Lipzen A."/>
            <person name="Lundell T."/>
            <person name="Morin E."/>
            <person name="Murat C."/>
            <person name="Riley R."/>
            <person name="Ohm R."/>
            <person name="Sun H."/>
            <person name="Tunlid A."/>
            <person name="Henrissat B."/>
            <person name="Grigoriev I.V."/>
            <person name="Hibbett D.S."/>
            <person name="Martin F."/>
        </authorList>
    </citation>
    <scope>NUCLEOTIDE SEQUENCE [LARGE SCALE GENOMIC DNA]</scope>
    <source>
        <strain evidence="3">Marx 270</strain>
    </source>
</reference>
<accession>A0A0C3J8E1</accession>
<gene>
    <name evidence="2" type="ORF">M404DRAFT_35549</name>
</gene>
<evidence type="ECO:0000313" key="2">
    <source>
        <dbReference type="EMBL" id="KIN93946.1"/>
    </source>
</evidence>
<protein>
    <submittedName>
        <fullName evidence="2">Uncharacterized protein</fullName>
    </submittedName>
</protein>
<feature type="compositionally biased region" description="Polar residues" evidence="1">
    <location>
        <begin position="34"/>
        <end position="46"/>
    </location>
</feature>
<dbReference type="Proteomes" id="UP000054217">
    <property type="component" value="Unassembled WGS sequence"/>
</dbReference>
<feature type="compositionally biased region" description="Basic and acidic residues" evidence="1">
    <location>
        <begin position="205"/>
        <end position="214"/>
    </location>
</feature>
<feature type="compositionally biased region" description="Low complexity" evidence="1">
    <location>
        <begin position="463"/>
        <end position="483"/>
    </location>
</feature>
<evidence type="ECO:0000313" key="3">
    <source>
        <dbReference type="Proteomes" id="UP000054217"/>
    </source>
</evidence>
<proteinExistence type="predicted"/>
<feature type="region of interest" description="Disordered" evidence="1">
    <location>
        <begin position="205"/>
        <end position="259"/>
    </location>
</feature>